<evidence type="ECO:0000313" key="5">
    <source>
        <dbReference type="Proteomes" id="UP000696485"/>
    </source>
</evidence>
<evidence type="ECO:0008006" key="6">
    <source>
        <dbReference type="Google" id="ProtNLM"/>
    </source>
</evidence>
<dbReference type="SUPFAM" id="SSF51735">
    <property type="entry name" value="NAD(P)-binding Rossmann-fold domains"/>
    <property type="match status" value="2"/>
</dbReference>
<organism evidence="4 5">
    <name type="scientific">Podila minutissima</name>
    <dbReference type="NCBI Taxonomy" id="64525"/>
    <lineage>
        <taxon>Eukaryota</taxon>
        <taxon>Fungi</taxon>
        <taxon>Fungi incertae sedis</taxon>
        <taxon>Mucoromycota</taxon>
        <taxon>Mortierellomycotina</taxon>
        <taxon>Mortierellomycetes</taxon>
        <taxon>Mortierellales</taxon>
        <taxon>Mortierellaceae</taxon>
        <taxon>Podila</taxon>
    </lineage>
</organism>
<evidence type="ECO:0000313" key="4">
    <source>
        <dbReference type="EMBL" id="KAF9333483.1"/>
    </source>
</evidence>
<sequence>MSNARVAIVTGSSRGIGRAVALQLAKDGHSVVINYQSNASKAQEVVDEIHSTTQSCAISVQGDVGVLADGARLIKETLDAFGRIDVVVFNAAWIVYQSITEVTEESYEEAFRTNVKAPMFFTQQLIPHLTTGGRLIFLSTSLTSVSTVMPNYFLYTATKGAIEQMTRTLAKDLGRKGVTVNCVNPGPTDTDGFRHGKTEQQIQFFAGLTPFGRLGQPEDIAGAISFVASEQAKWVNGQILCVNGGMAVEIHFFSHLASIPPQHRAIAVQGDLAILADGATLVKEALAVFGRIDVAAINAALVSFDSLSNVTLESFEQVFEMNVKWREIAPGSTARSCVCYRRL</sequence>
<dbReference type="InterPro" id="IPR002347">
    <property type="entry name" value="SDR_fam"/>
</dbReference>
<dbReference type="PANTHER" id="PTHR48107">
    <property type="entry name" value="NADPH-DEPENDENT ALDEHYDE REDUCTASE-LIKE PROTEIN, CHLOROPLASTIC-RELATED"/>
    <property type="match status" value="1"/>
</dbReference>
<gene>
    <name evidence="4" type="ORF">BG006_003602</name>
</gene>
<comment type="similarity">
    <text evidence="1">Belongs to the short-chain dehydrogenases/reductases (SDR) family.</text>
</comment>
<dbReference type="Proteomes" id="UP000696485">
    <property type="component" value="Unassembled WGS sequence"/>
</dbReference>
<dbReference type="InterPro" id="IPR036291">
    <property type="entry name" value="NAD(P)-bd_dom_sf"/>
</dbReference>
<evidence type="ECO:0000256" key="1">
    <source>
        <dbReference type="ARBA" id="ARBA00006484"/>
    </source>
</evidence>
<evidence type="ECO:0000256" key="3">
    <source>
        <dbReference type="ARBA" id="ARBA00023002"/>
    </source>
</evidence>
<dbReference type="PROSITE" id="PS00061">
    <property type="entry name" value="ADH_SHORT"/>
    <property type="match status" value="1"/>
</dbReference>
<dbReference type="EMBL" id="JAAAUY010000200">
    <property type="protein sequence ID" value="KAF9333483.1"/>
    <property type="molecule type" value="Genomic_DNA"/>
</dbReference>
<dbReference type="FunFam" id="3.40.50.720:FF:000084">
    <property type="entry name" value="Short-chain dehydrogenase reductase"/>
    <property type="match status" value="1"/>
</dbReference>
<name>A0A9P5VN76_9FUNG</name>
<proteinExistence type="inferred from homology"/>
<dbReference type="Gene3D" id="3.40.50.720">
    <property type="entry name" value="NAD(P)-binding Rossmann-like Domain"/>
    <property type="match status" value="2"/>
</dbReference>
<dbReference type="PRINTS" id="PR00081">
    <property type="entry name" value="GDHRDH"/>
</dbReference>
<dbReference type="InterPro" id="IPR020904">
    <property type="entry name" value="Sc_DH/Rdtase_CS"/>
</dbReference>
<keyword evidence="5" id="KW-1185">Reference proteome</keyword>
<keyword evidence="3" id="KW-0560">Oxidoreductase</keyword>
<comment type="caution">
    <text evidence="4">The sequence shown here is derived from an EMBL/GenBank/DDBJ whole genome shotgun (WGS) entry which is preliminary data.</text>
</comment>
<accession>A0A9P5VN76</accession>
<dbReference type="PANTHER" id="PTHR48107:SF7">
    <property type="entry name" value="RE15974P"/>
    <property type="match status" value="1"/>
</dbReference>
<evidence type="ECO:0000256" key="2">
    <source>
        <dbReference type="ARBA" id="ARBA00022857"/>
    </source>
</evidence>
<reference evidence="4" key="1">
    <citation type="journal article" date="2020" name="Fungal Divers.">
        <title>Resolving the Mortierellaceae phylogeny through synthesis of multi-gene phylogenetics and phylogenomics.</title>
        <authorList>
            <person name="Vandepol N."/>
            <person name="Liber J."/>
            <person name="Desiro A."/>
            <person name="Na H."/>
            <person name="Kennedy M."/>
            <person name="Barry K."/>
            <person name="Grigoriev I.V."/>
            <person name="Miller A.N."/>
            <person name="O'Donnell K."/>
            <person name="Stajich J.E."/>
            <person name="Bonito G."/>
        </authorList>
    </citation>
    <scope>NUCLEOTIDE SEQUENCE</scope>
    <source>
        <strain evidence="4">NVP1</strain>
    </source>
</reference>
<dbReference type="GO" id="GO:0016614">
    <property type="term" value="F:oxidoreductase activity, acting on CH-OH group of donors"/>
    <property type="evidence" value="ECO:0007669"/>
    <property type="project" value="UniProtKB-ARBA"/>
</dbReference>
<protein>
    <recommendedName>
        <fullName evidence="6">NAD(P)-binding protein</fullName>
    </recommendedName>
</protein>
<keyword evidence="2" id="KW-0521">NADP</keyword>
<dbReference type="AlphaFoldDB" id="A0A9P5VN76"/>
<dbReference type="Pfam" id="PF13561">
    <property type="entry name" value="adh_short_C2"/>
    <property type="match status" value="1"/>
</dbReference>